<dbReference type="GO" id="GO:0006351">
    <property type="term" value="P:DNA-templated transcription"/>
    <property type="evidence" value="ECO:0007669"/>
    <property type="project" value="InterPro"/>
</dbReference>
<comment type="caution">
    <text evidence="7">The sequence shown here is derived from an EMBL/GenBank/DDBJ whole genome shotgun (WGS) entry which is preliminary data.</text>
</comment>
<dbReference type="Gene3D" id="3.30.559.10">
    <property type="entry name" value="Chloramphenicol acetyltransferase-like domain"/>
    <property type="match status" value="2"/>
</dbReference>
<keyword evidence="5" id="KW-0539">Nucleus</keyword>
<proteinExistence type="predicted"/>
<evidence type="ECO:0000256" key="2">
    <source>
        <dbReference type="ARBA" id="ARBA00022723"/>
    </source>
</evidence>
<dbReference type="Proteomes" id="UP000319257">
    <property type="component" value="Unassembled WGS sequence"/>
</dbReference>
<dbReference type="GeneID" id="41968564"/>
<evidence type="ECO:0000256" key="1">
    <source>
        <dbReference type="ARBA" id="ARBA00004123"/>
    </source>
</evidence>
<dbReference type="AlphaFoldDB" id="A0A507B1Y4"/>
<dbReference type="CDD" id="cd12148">
    <property type="entry name" value="fungal_TF_MHR"/>
    <property type="match status" value="1"/>
</dbReference>
<comment type="subcellular location">
    <subcellularLocation>
        <location evidence="1">Nucleus</location>
    </subcellularLocation>
</comment>
<dbReference type="InterPro" id="IPR050815">
    <property type="entry name" value="TF_fung"/>
</dbReference>
<name>A0A507B1Y4_9PEZI</name>
<accession>A0A507B1Y4</accession>
<evidence type="ECO:0000259" key="6">
    <source>
        <dbReference type="Pfam" id="PF04082"/>
    </source>
</evidence>
<dbReference type="GO" id="GO:0005634">
    <property type="term" value="C:nucleus"/>
    <property type="evidence" value="ECO:0007669"/>
    <property type="project" value="UniProtKB-SubCell"/>
</dbReference>
<dbReference type="GO" id="GO:0003677">
    <property type="term" value="F:DNA binding"/>
    <property type="evidence" value="ECO:0007669"/>
    <property type="project" value="InterPro"/>
</dbReference>
<keyword evidence="4" id="KW-0804">Transcription</keyword>
<protein>
    <recommendedName>
        <fullName evidence="6">Xylanolytic transcriptional activator regulatory domain-containing protein</fullName>
    </recommendedName>
</protein>
<dbReference type="EMBL" id="SKBQ01000004">
    <property type="protein sequence ID" value="TPX11299.1"/>
    <property type="molecule type" value="Genomic_DNA"/>
</dbReference>
<evidence type="ECO:0000313" key="7">
    <source>
        <dbReference type="EMBL" id="TPX11299.1"/>
    </source>
</evidence>
<evidence type="ECO:0000256" key="5">
    <source>
        <dbReference type="ARBA" id="ARBA00023242"/>
    </source>
</evidence>
<organism evidence="7 8">
    <name type="scientific">Thyridium curvatum</name>
    <dbReference type="NCBI Taxonomy" id="1093900"/>
    <lineage>
        <taxon>Eukaryota</taxon>
        <taxon>Fungi</taxon>
        <taxon>Dikarya</taxon>
        <taxon>Ascomycota</taxon>
        <taxon>Pezizomycotina</taxon>
        <taxon>Sordariomycetes</taxon>
        <taxon>Sordariomycetidae</taxon>
        <taxon>Thyridiales</taxon>
        <taxon>Thyridiaceae</taxon>
        <taxon>Thyridium</taxon>
    </lineage>
</organism>
<dbReference type="PANTHER" id="PTHR47338:SF20">
    <property type="entry name" value="ZN(II)2CYS6 TRANSCRIPTION FACTOR (EUROFUNG)"/>
    <property type="match status" value="1"/>
</dbReference>
<dbReference type="GO" id="GO:0008270">
    <property type="term" value="F:zinc ion binding"/>
    <property type="evidence" value="ECO:0007669"/>
    <property type="project" value="InterPro"/>
</dbReference>
<dbReference type="Pfam" id="PF04082">
    <property type="entry name" value="Fungal_trans"/>
    <property type="match status" value="1"/>
</dbReference>
<dbReference type="InterPro" id="IPR007219">
    <property type="entry name" value="XnlR_reg_dom"/>
</dbReference>
<keyword evidence="8" id="KW-1185">Reference proteome</keyword>
<sequence length="973" mass="109090">MADSHAALKLSKDIQCSYPERRKRNSQRAPSVIRSQRSEVTLIQSSLVSNKISGADSEQYLHHEEFPAAFFLAPEVFRAAHLELPRPRVPVLPFVAEQLGDLESIREIAREYFHLVHPWVPIVSKRRFYQQLLNPLSQRRGELYMLAVAMKLASTPATELDQNLYHAAKQFLSAFDVAGILSIHVLHAALLISIYELGQAIYPTAYFSVGCCVRYATALAIDKDTRVTPNGMLADELEERRRTWWAILILDRFILMSDPSGAMVTEDPDEETFLPVEDEVFEAGTMTVASAIRVRDNPGALKGRFGRLAQAVHLLSRTLRHLRRNPSTDPLCREEETQIRRTLFALLHLTSGETELRKMELCDQSAMCYSSILLLERFARRRLALYGDVCGDETRSFSHETRVVLDAASKTVGRILQLESTADGKDIINSMSIFAVHSAYHSALTYVTYRADMRSAEFDRNLTEWRHFLQLCSKRWRVARYGPRRAPPPVMPTDEVAPTHLFDDTATLRQYNLLWTFRFDDVLDPDVLGSSLSELFQMEGWRKLGGRLRLKANGKAEIHIPTPFTTDRPPLHFTKEHHAMGIAEHPEASKLPRAGLKPATFPAARQFSSLAFGPGAPRHIDDYFYSDLPLFSLHVVTFEDGTLVSINHSHAVTDLGGLINILDAWQMVLAGKKAEVPQFMGFHDDPMAELYKSEPKEEYLLLERKLTGFGLIKFGLRLLLSSWWYPKPELRQICIPKQTMDNFLREARKQLPTVVDGSGSSRNDTFISEGDLVVALVNRTMAQTLPATSNRNMTTLLAVDPRTRVSSVFRKDAAYVGNSPSAVFVFGSSQKALDMPIGELALECRKAIAAQCTEEQMKAIAVLARDDMVKTGHIPMFGPSDSLLLVVSNWSKARFFDNLDLSPAIVKAADAGKTGRGKPGRPVFFHSGALETVDFASSLTTVVGRDLDGNFWLTAGFPSAAWPGLMDYLESFS</sequence>
<keyword evidence="3" id="KW-0805">Transcription regulation</keyword>
<dbReference type="STRING" id="1093900.A0A507B1Y4"/>
<evidence type="ECO:0000256" key="3">
    <source>
        <dbReference type="ARBA" id="ARBA00023015"/>
    </source>
</evidence>
<gene>
    <name evidence="7" type="ORF">E0L32_001117</name>
</gene>
<evidence type="ECO:0000313" key="8">
    <source>
        <dbReference type="Proteomes" id="UP000319257"/>
    </source>
</evidence>
<dbReference type="PANTHER" id="PTHR47338">
    <property type="entry name" value="ZN(II)2CYS6 TRANSCRIPTION FACTOR (EUROFUNG)-RELATED"/>
    <property type="match status" value="1"/>
</dbReference>
<dbReference type="GO" id="GO:0000981">
    <property type="term" value="F:DNA-binding transcription factor activity, RNA polymerase II-specific"/>
    <property type="evidence" value="ECO:0007669"/>
    <property type="project" value="InterPro"/>
</dbReference>
<dbReference type="RefSeq" id="XP_030993010.1">
    <property type="nucleotide sequence ID" value="XM_031133917.1"/>
</dbReference>
<dbReference type="InterPro" id="IPR023213">
    <property type="entry name" value="CAT-like_dom_sf"/>
</dbReference>
<keyword evidence="2" id="KW-0479">Metal-binding</keyword>
<dbReference type="InParanoid" id="A0A507B1Y4"/>
<dbReference type="OrthoDB" id="21502at2759"/>
<reference evidence="7 8" key="1">
    <citation type="submission" date="2019-06" db="EMBL/GenBank/DDBJ databases">
        <title>Draft genome sequence of the filamentous fungus Phialemoniopsis curvata isolated from diesel fuel.</title>
        <authorList>
            <person name="Varaljay V.A."/>
            <person name="Lyon W.J."/>
            <person name="Crouch A.L."/>
            <person name="Drake C.E."/>
            <person name="Hollomon J.M."/>
            <person name="Nadeau L.J."/>
            <person name="Nunn H.S."/>
            <person name="Stevenson B.S."/>
            <person name="Bojanowski C.L."/>
            <person name="Crookes-Goodson W.J."/>
        </authorList>
    </citation>
    <scope>NUCLEOTIDE SEQUENCE [LARGE SCALE GENOMIC DNA]</scope>
    <source>
        <strain evidence="7 8">D216</strain>
    </source>
</reference>
<evidence type="ECO:0000256" key="4">
    <source>
        <dbReference type="ARBA" id="ARBA00023163"/>
    </source>
</evidence>
<feature type="domain" description="Xylanolytic transcriptional activator regulatory" evidence="6">
    <location>
        <begin position="111"/>
        <end position="256"/>
    </location>
</feature>
<dbReference type="Pfam" id="PF02458">
    <property type="entry name" value="Transferase"/>
    <property type="match status" value="1"/>
</dbReference>